<name>A0ABD6VQ80_9GAMM</name>
<gene>
    <name evidence="2" type="ORF">BV926_12860</name>
</gene>
<dbReference type="AlphaFoldDB" id="A0ABD6VQ80"/>
<feature type="transmembrane region" description="Helical" evidence="1">
    <location>
        <begin position="99"/>
        <end position="117"/>
    </location>
</feature>
<keyword evidence="1" id="KW-0472">Membrane</keyword>
<protein>
    <recommendedName>
        <fullName evidence="4">Potassium transporter TrkA</fullName>
    </recommendedName>
</protein>
<feature type="transmembrane region" description="Helical" evidence="1">
    <location>
        <begin position="41"/>
        <end position="63"/>
    </location>
</feature>
<accession>A0ABD6VQ80</accession>
<dbReference type="RefSeq" id="WP_103162470.1">
    <property type="nucleotide sequence ID" value="NZ_MTAL01000008.1"/>
</dbReference>
<dbReference type="Proteomes" id="UP000237274">
    <property type="component" value="Unassembled WGS sequence"/>
</dbReference>
<dbReference type="EMBL" id="MTAO01000008">
    <property type="protein sequence ID" value="POE25930.1"/>
    <property type="molecule type" value="Genomic_DNA"/>
</dbReference>
<evidence type="ECO:0000313" key="2">
    <source>
        <dbReference type="EMBL" id="POE25930.1"/>
    </source>
</evidence>
<keyword evidence="1" id="KW-0812">Transmembrane</keyword>
<reference evidence="2 3" key="1">
    <citation type="submission" date="2017-01" db="EMBL/GenBank/DDBJ databases">
        <title>Comparative Genomics of 38 Pectobacterium strains comprising three species revealed the characteristics of Pectobacterium carotovorum.</title>
        <authorList>
            <person name="Xie H."/>
            <person name="Ma Y."/>
            <person name="Li X."/>
        </authorList>
    </citation>
    <scope>NUCLEOTIDE SEQUENCE [LARGE SCALE GENOMIC DNA]</scope>
    <source>
        <strain evidence="2 3">Q142</strain>
    </source>
</reference>
<comment type="caution">
    <text evidence="2">The sequence shown here is derived from an EMBL/GenBank/DDBJ whole genome shotgun (WGS) entry which is preliminary data.</text>
</comment>
<proteinExistence type="predicted"/>
<evidence type="ECO:0008006" key="4">
    <source>
        <dbReference type="Google" id="ProtNLM"/>
    </source>
</evidence>
<keyword evidence="1" id="KW-1133">Transmembrane helix</keyword>
<evidence type="ECO:0000313" key="3">
    <source>
        <dbReference type="Proteomes" id="UP000237274"/>
    </source>
</evidence>
<evidence type="ECO:0000256" key="1">
    <source>
        <dbReference type="SAM" id="Phobius"/>
    </source>
</evidence>
<organism evidence="2 3">
    <name type="scientific">Pectobacterium odoriferum</name>
    <dbReference type="NCBI Taxonomy" id="78398"/>
    <lineage>
        <taxon>Bacteria</taxon>
        <taxon>Pseudomonadati</taxon>
        <taxon>Pseudomonadota</taxon>
        <taxon>Gammaproteobacteria</taxon>
        <taxon>Enterobacterales</taxon>
        <taxon>Pectobacteriaceae</taxon>
        <taxon>Pectobacterium</taxon>
    </lineage>
</organism>
<sequence>MFLLLILPILVSGFLYCQIHPVIKNTLYRYEGQFLYLKSAQYGVLFLFLGFFLTQLLDSIIYYPTSIYNFSFSKFSIIDTLNVVIVSSGLDSGGNNRQLANIIWIFIFTLITPYVINKIEIFRLKKRYSTDNITPYIMSNILRDSPLDDLLFKSSIKKGNIEDISIMLTLSDRKVYVGKIVSLGEPNETEGPDQEIELIPVISGYRHKDTLTVTFTTHYSILAEDLRLVIKQSEIISATPFSFPSYEKFKAEKNKISILKFLFGK</sequence>